<evidence type="ECO:0000313" key="1">
    <source>
        <dbReference type="EMBL" id="KNE72540.1"/>
    </source>
</evidence>
<proteinExistence type="predicted"/>
<protein>
    <submittedName>
        <fullName evidence="1">Uncharacterized protein</fullName>
    </submittedName>
</protein>
<dbReference type="VEuPathDB" id="FungiDB:AMAG_20600"/>
<dbReference type="EMBL" id="GG745381">
    <property type="protein sequence ID" value="KNE72540.1"/>
    <property type="molecule type" value="Genomic_DNA"/>
</dbReference>
<organism evidence="1 2">
    <name type="scientific">Allomyces macrogynus (strain ATCC 38327)</name>
    <name type="common">Allomyces javanicus var. macrogynus</name>
    <dbReference type="NCBI Taxonomy" id="578462"/>
    <lineage>
        <taxon>Eukaryota</taxon>
        <taxon>Fungi</taxon>
        <taxon>Fungi incertae sedis</taxon>
        <taxon>Blastocladiomycota</taxon>
        <taxon>Blastocladiomycetes</taxon>
        <taxon>Blastocladiales</taxon>
        <taxon>Blastocladiaceae</taxon>
        <taxon>Allomyces</taxon>
    </lineage>
</organism>
<keyword evidence="2" id="KW-1185">Reference proteome</keyword>
<dbReference type="AlphaFoldDB" id="A0A0L0TCZ1"/>
<reference evidence="2" key="2">
    <citation type="submission" date="2009-11" db="EMBL/GenBank/DDBJ databases">
        <title>The Genome Sequence of Allomyces macrogynus strain ATCC 38327.</title>
        <authorList>
            <consortium name="The Broad Institute Genome Sequencing Platform"/>
            <person name="Russ C."/>
            <person name="Cuomo C."/>
            <person name="Shea T."/>
            <person name="Young S.K."/>
            <person name="Zeng Q."/>
            <person name="Koehrsen M."/>
            <person name="Haas B."/>
            <person name="Borodovsky M."/>
            <person name="Guigo R."/>
            <person name="Alvarado L."/>
            <person name="Berlin A."/>
            <person name="Borenstein D."/>
            <person name="Chen Z."/>
            <person name="Engels R."/>
            <person name="Freedman E."/>
            <person name="Gellesch M."/>
            <person name="Goldberg J."/>
            <person name="Griggs A."/>
            <person name="Gujja S."/>
            <person name="Heiman D."/>
            <person name="Hepburn T."/>
            <person name="Howarth C."/>
            <person name="Jen D."/>
            <person name="Larson L."/>
            <person name="Lewis B."/>
            <person name="Mehta T."/>
            <person name="Park D."/>
            <person name="Pearson M."/>
            <person name="Roberts A."/>
            <person name="Saif S."/>
            <person name="Shenoy N."/>
            <person name="Sisk P."/>
            <person name="Stolte C."/>
            <person name="Sykes S."/>
            <person name="Walk T."/>
            <person name="White J."/>
            <person name="Yandava C."/>
            <person name="Burger G."/>
            <person name="Gray M.W."/>
            <person name="Holland P.W.H."/>
            <person name="King N."/>
            <person name="Lang F.B.F."/>
            <person name="Roger A.J."/>
            <person name="Ruiz-Trillo I."/>
            <person name="Lander E."/>
            <person name="Nusbaum C."/>
        </authorList>
    </citation>
    <scope>NUCLEOTIDE SEQUENCE [LARGE SCALE GENOMIC DNA]</scope>
    <source>
        <strain evidence="2">ATCC 38327</strain>
    </source>
</reference>
<gene>
    <name evidence="1" type="ORF">AMAG_20600</name>
</gene>
<dbReference type="Proteomes" id="UP000054350">
    <property type="component" value="Unassembled WGS sequence"/>
</dbReference>
<name>A0A0L0TCZ1_ALLM3</name>
<sequence length="80" mass="8277">MTIPGQSRLKAAQKLSYKRGTAAVIADDTGETSLWTGVATTRVAITRDGAKVVAAEVVKGEQTGPCAEWMVKEADGKGAA</sequence>
<accession>A0A0L0TCZ1</accession>
<reference evidence="1 2" key="1">
    <citation type="submission" date="2009-11" db="EMBL/GenBank/DDBJ databases">
        <title>Annotation of Allomyces macrogynus ATCC 38327.</title>
        <authorList>
            <consortium name="The Broad Institute Genome Sequencing Platform"/>
            <person name="Russ C."/>
            <person name="Cuomo C."/>
            <person name="Burger G."/>
            <person name="Gray M.W."/>
            <person name="Holland P.W.H."/>
            <person name="King N."/>
            <person name="Lang F.B.F."/>
            <person name="Roger A.J."/>
            <person name="Ruiz-Trillo I."/>
            <person name="Young S.K."/>
            <person name="Zeng Q."/>
            <person name="Gargeya S."/>
            <person name="Fitzgerald M."/>
            <person name="Haas B."/>
            <person name="Abouelleil A."/>
            <person name="Alvarado L."/>
            <person name="Arachchi H.M."/>
            <person name="Berlin A."/>
            <person name="Chapman S.B."/>
            <person name="Gearin G."/>
            <person name="Goldberg J."/>
            <person name="Griggs A."/>
            <person name="Gujja S."/>
            <person name="Hansen M."/>
            <person name="Heiman D."/>
            <person name="Howarth C."/>
            <person name="Larimer J."/>
            <person name="Lui A."/>
            <person name="MacDonald P.J.P."/>
            <person name="McCowen C."/>
            <person name="Montmayeur A."/>
            <person name="Murphy C."/>
            <person name="Neiman D."/>
            <person name="Pearson M."/>
            <person name="Priest M."/>
            <person name="Roberts A."/>
            <person name="Saif S."/>
            <person name="Shea T."/>
            <person name="Sisk P."/>
            <person name="Stolte C."/>
            <person name="Sykes S."/>
            <person name="Wortman J."/>
            <person name="Nusbaum C."/>
            <person name="Birren B."/>
        </authorList>
    </citation>
    <scope>NUCLEOTIDE SEQUENCE [LARGE SCALE GENOMIC DNA]</scope>
    <source>
        <strain evidence="1 2">ATCC 38327</strain>
    </source>
</reference>
<evidence type="ECO:0000313" key="2">
    <source>
        <dbReference type="Proteomes" id="UP000054350"/>
    </source>
</evidence>